<proteinExistence type="predicted"/>
<dbReference type="Pfam" id="PF09152">
    <property type="entry name" value="DUF1937"/>
    <property type="match status" value="1"/>
</dbReference>
<evidence type="ECO:0000259" key="1">
    <source>
        <dbReference type="Pfam" id="PF09152"/>
    </source>
</evidence>
<dbReference type="Gene3D" id="3.40.50.10400">
    <property type="entry name" value="Hypothetical protein PA1492"/>
    <property type="match status" value="1"/>
</dbReference>
<reference evidence="2" key="1">
    <citation type="journal article" date="2015" name="Nature">
        <title>Complex archaea that bridge the gap between prokaryotes and eukaryotes.</title>
        <authorList>
            <person name="Spang A."/>
            <person name="Saw J.H."/>
            <person name="Jorgensen S.L."/>
            <person name="Zaremba-Niedzwiedzka K."/>
            <person name="Martijn J."/>
            <person name="Lind A.E."/>
            <person name="van Eijk R."/>
            <person name="Schleper C."/>
            <person name="Guy L."/>
            <person name="Ettema T.J."/>
        </authorList>
    </citation>
    <scope>NUCLEOTIDE SEQUENCE</scope>
</reference>
<dbReference type="EMBL" id="LAZR01032234">
    <property type="protein sequence ID" value="KKL51478.1"/>
    <property type="molecule type" value="Genomic_DNA"/>
</dbReference>
<name>A0A0F9CQ31_9ZZZZ</name>
<gene>
    <name evidence="2" type="ORF">LCGC14_2295090</name>
</gene>
<dbReference type="AlphaFoldDB" id="A0A0F9CQ31"/>
<protein>
    <recommendedName>
        <fullName evidence="1">DUF1937 domain-containing protein</fullName>
    </recommendedName>
</protein>
<evidence type="ECO:0000313" key="2">
    <source>
        <dbReference type="EMBL" id="KKL51478.1"/>
    </source>
</evidence>
<feature type="domain" description="DUF1937" evidence="1">
    <location>
        <begin position="8"/>
        <end position="116"/>
    </location>
</feature>
<dbReference type="InterPro" id="IPR015235">
    <property type="entry name" value="DUF1937"/>
</dbReference>
<sequence>MKQPNTFVYVAGPYRPKDGTHDWRGYFEIDAHIAEARKWSSALAEAGIPFFCPHLNSAHFEIIVPKVPSQYWLDMDLVILRYASALLLLPGWRDSRGTVVEKDQAHEQGKDVYTHAMFPQLVREWYAAGAS</sequence>
<dbReference type="SUPFAM" id="SSF52309">
    <property type="entry name" value="N-(deoxy)ribosyltransferase-like"/>
    <property type="match status" value="1"/>
</dbReference>
<comment type="caution">
    <text evidence="2">The sequence shown here is derived from an EMBL/GenBank/DDBJ whole genome shotgun (WGS) entry which is preliminary data.</text>
</comment>
<organism evidence="2">
    <name type="scientific">marine sediment metagenome</name>
    <dbReference type="NCBI Taxonomy" id="412755"/>
    <lineage>
        <taxon>unclassified sequences</taxon>
        <taxon>metagenomes</taxon>
        <taxon>ecological metagenomes</taxon>
    </lineage>
</organism>
<accession>A0A0F9CQ31</accession>